<dbReference type="InterPro" id="IPR049177">
    <property type="entry name" value="MgtC_SapB_SrpB_YhiD_N"/>
</dbReference>
<keyword evidence="3 7" id="KW-0812">Transmembrane</keyword>
<comment type="caution">
    <text evidence="9">The sequence shown here is derived from an EMBL/GenBank/DDBJ whole genome shotgun (WGS) entry which is preliminary data.</text>
</comment>
<name>W7THZ0_9STRA</name>
<dbReference type="OrthoDB" id="10052237at2759"/>
<evidence type="ECO:0000256" key="6">
    <source>
        <dbReference type="SAM" id="MobiDB-lite"/>
    </source>
</evidence>
<evidence type="ECO:0000256" key="3">
    <source>
        <dbReference type="ARBA" id="ARBA00022692"/>
    </source>
</evidence>
<protein>
    <submittedName>
        <fullName evidence="9">Mg(2+) transport atpase protein c</fullName>
    </submittedName>
</protein>
<keyword evidence="10" id="KW-1185">Reference proteome</keyword>
<evidence type="ECO:0000256" key="7">
    <source>
        <dbReference type="SAM" id="Phobius"/>
    </source>
</evidence>
<dbReference type="Proteomes" id="UP000019335">
    <property type="component" value="Chromosome 8"/>
</dbReference>
<dbReference type="PRINTS" id="PR01837">
    <property type="entry name" value="MGTCSAPBPROT"/>
</dbReference>
<organism evidence="9 10">
    <name type="scientific">Nannochloropsis gaditana</name>
    <dbReference type="NCBI Taxonomy" id="72520"/>
    <lineage>
        <taxon>Eukaryota</taxon>
        <taxon>Sar</taxon>
        <taxon>Stramenopiles</taxon>
        <taxon>Ochrophyta</taxon>
        <taxon>Eustigmatophyceae</taxon>
        <taxon>Eustigmatales</taxon>
        <taxon>Monodopsidaceae</taxon>
        <taxon>Nannochloropsis</taxon>
    </lineage>
</organism>
<evidence type="ECO:0000256" key="2">
    <source>
        <dbReference type="ARBA" id="ARBA00022475"/>
    </source>
</evidence>
<dbReference type="InterPro" id="IPR003416">
    <property type="entry name" value="MgtC/SapB/SrpB/YhiD_fam"/>
</dbReference>
<accession>W7THZ0</accession>
<dbReference type="Pfam" id="PF02308">
    <property type="entry name" value="MgtC"/>
    <property type="match status" value="1"/>
</dbReference>
<keyword evidence="5 7" id="KW-0472">Membrane</keyword>
<keyword evidence="2" id="KW-1003">Cell membrane</keyword>
<gene>
    <name evidence="9" type="ORF">Naga_100001g65</name>
</gene>
<feature type="transmembrane region" description="Helical" evidence="7">
    <location>
        <begin position="229"/>
        <end position="247"/>
    </location>
</feature>
<feature type="domain" description="MgtC/SapB/SrpB/YhiD N-terminal" evidence="8">
    <location>
        <begin position="121"/>
        <end position="248"/>
    </location>
</feature>
<reference evidence="9 10" key="1">
    <citation type="journal article" date="2014" name="Mol. Plant">
        <title>Chromosome Scale Genome Assembly and Transcriptome Profiling of Nannochloropsis gaditana in Nitrogen Depletion.</title>
        <authorList>
            <person name="Corteggiani Carpinelli E."/>
            <person name="Telatin A."/>
            <person name="Vitulo N."/>
            <person name="Forcato C."/>
            <person name="D'Angelo M."/>
            <person name="Schiavon R."/>
            <person name="Vezzi A."/>
            <person name="Giacometti G.M."/>
            <person name="Morosinotto T."/>
            <person name="Valle G."/>
        </authorList>
    </citation>
    <scope>NUCLEOTIDE SEQUENCE [LARGE SCALE GENOMIC DNA]</scope>
    <source>
        <strain evidence="9 10">B-31</strain>
    </source>
</reference>
<feature type="transmembrane region" description="Helical" evidence="7">
    <location>
        <begin position="21"/>
        <end position="42"/>
    </location>
</feature>
<dbReference type="PANTHER" id="PTHR33778:SF1">
    <property type="entry name" value="MAGNESIUM TRANSPORTER YHID-RELATED"/>
    <property type="match status" value="1"/>
</dbReference>
<feature type="transmembrane region" description="Helical" evidence="7">
    <location>
        <begin position="171"/>
        <end position="192"/>
    </location>
</feature>
<evidence type="ECO:0000313" key="10">
    <source>
        <dbReference type="Proteomes" id="UP000019335"/>
    </source>
</evidence>
<sequence>MGEARRSNHAHSQRACRLQGSRVWLAAGMLLSYAVLSVAFHLSPTRVTVSALVAHPKNSFPPSRRSLVPSMVCAARSRTNVGMVRSRSALFYPRHCRGAVKMHSSALSSLGITELEIITRLLMATFAGASIGFERRYSERPAGLRTMALVSLGAAIFTIISLGIPGDKSRMAASVASGVGFIGAGVISQNGFEDSSRSGGRRIQQVNGLTTATAIWVSAALGVSSGAGLNLLTFIGAALAVCVLRVGRFTRMIRLRRRDLASLAERAFSLKPAAPAAKTPIPTGTSSVPASNPSTRQETLMVAGGAGGSLLSSPPPDSPFLVGTRRPNSSTPSASSSFRGKAPSRGASPAKRGGGSSKASLKTNGCEEGDEAPGIHEYAAGVPGPSDLCESTSGAVGLGIQKDKQRRS</sequence>
<evidence type="ECO:0000259" key="8">
    <source>
        <dbReference type="Pfam" id="PF02308"/>
    </source>
</evidence>
<evidence type="ECO:0000256" key="4">
    <source>
        <dbReference type="ARBA" id="ARBA00022989"/>
    </source>
</evidence>
<feature type="region of interest" description="Disordered" evidence="6">
    <location>
        <begin position="275"/>
        <end position="408"/>
    </location>
</feature>
<proteinExistence type="predicted"/>
<feature type="transmembrane region" description="Helical" evidence="7">
    <location>
        <begin position="146"/>
        <end position="165"/>
    </location>
</feature>
<evidence type="ECO:0000313" key="9">
    <source>
        <dbReference type="EMBL" id="EWM26610.1"/>
    </source>
</evidence>
<dbReference type="EMBL" id="AZIL01000609">
    <property type="protein sequence ID" value="EWM26610.1"/>
    <property type="molecule type" value="Genomic_DNA"/>
</dbReference>
<dbReference type="GO" id="GO:0005886">
    <property type="term" value="C:plasma membrane"/>
    <property type="evidence" value="ECO:0007669"/>
    <property type="project" value="UniProtKB-SubCell"/>
</dbReference>
<evidence type="ECO:0000256" key="1">
    <source>
        <dbReference type="ARBA" id="ARBA00004651"/>
    </source>
</evidence>
<feature type="compositionally biased region" description="Polar residues" evidence="6">
    <location>
        <begin position="284"/>
        <end position="298"/>
    </location>
</feature>
<keyword evidence="4 7" id="KW-1133">Transmembrane helix</keyword>
<dbReference type="AlphaFoldDB" id="W7THZ0"/>
<evidence type="ECO:0000256" key="5">
    <source>
        <dbReference type="ARBA" id="ARBA00023136"/>
    </source>
</evidence>
<comment type="subcellular location">
    <subcellularLocation>
        <location evidence="1">Cell membrane</location>
        <topology evidence="1">Multi-pass membrane protein</topology>
    </subcellularLocation>
</comment>
<dbReference type="PANTHER" id="PTHR33778">
    <property type="entry name" value="PROTEIN MGTC"/>
    <property type="match status" value="1"/>
</dbReference>